<dbReference type="SUPFAM" id="SSF55729">
    <property type="entry name" value="Acyl-CoA N-acyltransferases (Nat)"/>
    <property type="match status" value="1"/>
</dbReference>
<name>A0ABV5M8N0_9ACTN</name>
<dbReference type="PANTHER" id="PTHR41700:SF1">
    <property type="entry name" value="N-ACETYLTRANSFERASE DOMAIN-CONTAINING PROTEIN"/>
    <property type="match status" value="1"/>
</dbReference>
<proteinExistence type="predicted"/>
<dbReference type="InterPro" id="IPR038764">
    <property type="entry name" value="GNAT_N_AcTrfase_prd"/>
</dbReference>
<keyword evidence="2" id="KW-1185">Reference proteome</keyword>
<evidence type="ECO:0000313" key="1">
    <source>
        <dbReference type="EMBL" id="MFB9445198.1"/>
    </source>
</evidence>
<dbReference type="InterPro" id="IPR016181">
    <property type="entry name" value="Acyl_CoA_acyltransferase"/>
</dbReference>
<protein>
    <submittedName>
        <fullName evidence="1">GNAT family N-acetyltransferase</fullName>
    </submittedName>
</protein>
<dbReference type="Proteomes" id="UP001589608">
    <property type="component" value="Unassembled WGS sequence"/>
</dbReference>
<organism evidence="1 2">
    <name type="scientific">Dactylosporangium vinaceum</name>
    <dbReference type="NCBI Taxonomy" id="53362"/>
    <lineage>
        <taxon>Bacteria</taxon>
        <taxon>Bacillati</taxon>
        <taxon>Actinomycetota</taxon>
        <taxon>Actinomycetes</taxon>
        <taxon>Micromonosporales</taxon>
        <taxon>Micromonosporaceae</taxon>
        <taxon>Dactylosporangium</taxon>
    </lineage>
</organism>
<reference evidence="1 2" key="1">
    <citation type="submission" date="2024-09" db="EMBL/GenBank/DDBJ databases">
        <authorList>
            <person name="Sun Q."/>
            <person name="Mori K."/>
        </authorList>
    </citation>
    <scope>NUCLEOTIDE SEQUENCE [LARGE SCALE GENOMIC DNA]</scope>
    <source>
        <strain evidence="1 2">JCM 3307</strain>
    </source>
</reference>
<gene>
    <name evidence="1" type="ORF">ACFFTR_19160</name>
</gene>
<dbReference type="PANTHER" id="PTHR41700">
    <property type="entry name" value="GCN5-RELATED N-ACETYLTRANSFERASE"/>
    <property type="match status" value="1"/>
</dbReference>
<dbReference type="Gene3D" id="3.40.630.30">
    <property type="match status" value="1"/>
</dbReference>
<evidence type="ECO:0000313" key="2">
    <source>
        <dbReference type="Proteomes" id="UP001589608"/>
    </source>
</evidence>
<dbReference type="EMBL" id="JBHMCA010000041">
    <property type="protein sequence ID" value="MFB9445198.1"/>
    <property type="molecule type" value="Genomic_DNA"/>
</dbReference>
<sequence>MEAPVDAWTQAAAAADRIGVKVVELTGSAELAECSALLQRVWRAEHPAEICSASMLRTYAHSGNYVAGAYRGAALVGASVGFWGRHGEHIHLHSHLAGVERDGHGHGVGQALKFHQRAWTLARGVREVHWTYDPLILRNAYFNLQKLGAEAVEYLPEFYGAMTDGINAGDLTDRILVVWHLDRPRVEPADLQGAVPLVSRAPDGRPQVHAAAEPAGVLSVAVPLDAEQLRSRDRAAALAWRVAVRDALMSRLATGYRIAGMTRDGRYLLERVG</sequence>
<dbReference type="RefSeq" id="WP_223095835.1">
    <property type="nucleotide sequence ID" value="NZ_CP061913.1"/>
</dbReference>
<comment type="caution">
    <text evidence="1">The sequence shown here is derived from an EMBL/GenBank/DDBJ whole genome shotgun (WGS) entry which is preliminary data.</text>
</comment>
<accession>A0ABV5M8N0</accession>